<dbReference type="InterPro" id="IPR023090">
    <property type="entry name" value="UPF0702_alpha/beta_dom_sf"/>
</dbReference>
<keyword evidence="4 7" id="KW-0812">Transmembrane</keyword>
<evidence type="ECO:0000256" key="6">
    <source>
        <dbReference type="ARBA" id="ARBA00023136"/>
    </source>
</evidence>
<dbReference type="InterPro" id="IPR048454">
    <property type="entry name" value="YetF_N"/>
</dbReference>
<sequence length="233" mass="26466">MHTNFLSLTTELLVGFFALLVLTKLLGKNQITQLTPFDFISALVLGELVGNAIYDKEIGLHYVLYAIVFWGTLIYFIEMITQKFRGSRAWLEGTPSLVISKGKIQYEELKKNKLDLNQLQHLLREKDVFSIREVQYGILETNGSVSVLKKQPFDTPINKDLNIPAKSVTLPILLILDGELIPESLGLLNQNEEWLTKELLNRGIPGVNAVLYAEWLDGKGFEIQTYERKKGKN</sequence>
<feature type="transmembrane region" description="Helical" evidence="7">
    <location>
        <begin position="6"/>
        <end position="27"/>
    </location>
</feature>
<evidence type="ECO:0000256" key="2">
    <source>
        <dbReference type="ARBA" id="ARBA00006448"/>
    </source>
</evidence>
<evidence type="ECO:0000256" key="5">
    <source>
        <dbReference type="ARBA" id="ARBA00022989"/>
    </source>
</evidence>
<dbReference type="PANTHER" id="PTHR34582:SF5">
    <property type="entry name" value="UPF0702 TRANSMEMBRANE PROTEIN YETF"/>
    <property type="match status" value="1"/>
</dbReference>
<feature type="transmembrane region" description="Helical" evidence="7">
    <location>
        <begin position="60"/>
        <end position="77"/>
    </location>
</feature>
<feature type="domain" description="YetF C-terminal" evidence="8">
    <location>
        <begin position="83"/>
        <end position="215"/>
    </location>
</feature>
<evidence type="ECO:0000256" key="3">
    <source>
        <dbReference type="ARBA" id="ARBA00022475"/>
    </source>
</evidence>
<reference evidence="10" key="1">
    <citation type="submission" date="2024-07" db="EMBL/GenBank/DDBJ databases">
        <title>Identification and characteristics of an arsenic-resistant bacterial isolate, which belongs to a novel species.</title>
        <authorList>
            <person name="Juszczyk A."/>
            <person name="Kowalczyk A."/>
            <person name="Was K."/>
            <person name="Kosowicz W."/>
            <person name="Budzyn A."/>
            <person name="Latowski D."/>
        </authorList>
    </citation>
    <scope>NUCLEOTIDE SEQUENCE</scope>
    <source>
        <strain evidence="10">As8PL</strain>
    </source>
</reference>
<dbReference type="GO" id="GO:0005886">
    <property type="term" value="C:plasma membrane"/>
    <property type="evidence" value="ECO:0007669"/>
    <property type="project" value="UniProtKB-SubCell"/>
</dbReference>
<name>A0AB39BTT8_9BACI</name>
<keyword evidence="3" id="KW-1003">Cell membrane</keyword>
<organism evidence="10">
    <name type="scientific">Alkalihalophilus sp. As8PL</name>
    <dbReference type="NCBI Taxonomy" id="3237103"/>
    <lineage>
        <taxon>Bacteria</taxon>
        <taxon>Bacillati</taxon>
        <taxon>Bacillota</taxon>
        <taxon>Bacilli</taxon>
        <taxon>Bacillales</taxon>
        <taxon>Bacillaceae</taxon>
        <taxon>Alkalihalophilus</taxon>
    </lineage>
</organism>
<gene>
    <name evidence="10" type="ORF">AB3N04_02560</name>
</gene>
<dbReference type="RefSeq" id="WP_317120684.1">
    <property type="nucleotide sequence ID" value="NZ_CP162551.1"/>
</dbReference>
<dbReference type="AlphaFoldDB" id="A0AB39BTT8"/>
<dbReference type="Pfam" id="PF04239">
    <property type="entry name" value="DUF421"/>
    <property type="match status" value="1"/>
</dbReference>
<comment type="similarity">
    <text evidence="2">Belongs to the UPF0702 family.</text>
</comment>
<evidence type="ECO:0000256" key="7">
    <source>
        <dbReference type="SAM" id="Phobius"/>
    </source>
</evidence>
<dbReference type="PANTHER" id="PTHR34582">
    <property type="entry name" value="UPF0702 TRANSMEMBRANE PROTEIN YCAP"/>
    <property type="match status" value="1"/>
</dbReference>
<accession>A0AB39BTT8</accession>
<proteinExistence type="inferred from homology"/>
<evidence type="ECO:0000256" key="4">
    <source>
        <dbReference type="ARBA" id="ARBA00022692"/>
    </source>
</evidence>
<evidence type="ECO:0000259" key="8">
    <source>
        <dbReference type="Pfam" id="PF04239"/>
    </source>
</evidence>
<evidence type="ECO:0000256" key="1">
    <source>
        <dbReference type="ARBA" id="ARBA00004651"/>
    </source>
</evidence>
<dbReference type="Pfam" id="PF20730">
    <property type="entry name" value="YetF_N"/>
    <property type="match status" value="1"/>
</dbReference>
<feature type="domain" description="YetF-like N-terminal transmembrane" evidence="9">
    <location>
        <begin position="6"/>
        <end position="80"/>
    </location>
</feature>
<dbReference type="EMBL" id="CP162551">
    <property type="protein sequence ID" value="XDI37218.1"/>
    <property type="molecule type" value="Genomic_DNA"/>
</dbReference>
<protein>
    <submittedName>
        <fullName evidence="10">DUF421 domain-containing protein</fullName>
    </submittedName>
</protein>
<dbReference type="InterPro" id="IPR007353">
    <property type="entry name" value="DUF421"/>
</dbReference>
<keyword evidence="5 7" id="KW-1133">Transmembrane helix</keyword>
<evidence type="ECO:0000259" key="9">
    <source>
        <dbReference type="Pfam" id="PF20730"/>
    </source>
</evidence>
<dbReference type="Gene3D" id="3.30.240.20">
    <property type="entry name" value="bsu07140 like domains"/>
    <property type="match status" value="2"/>
</dbReference>
<keyword evidence="6 7" id="KW-0472">Membrane</keyword>
<evidence type="ECO:0000313" key="10">
    <source>
        <dbReference type="EMBL" id="XDI37218.1"/>
    </source>
</evidence>
<comment type="subcellular location">
    <subcellularLocation>
        <location evidence="1">Cell membrane</location>
        <topology evidence="1">Multi-pass membrane protein</topology>
    </subcellularLocation>
</comment>